<dbReference type="AlphaFoldDB" id="A0A8X6USP3"/>
<organism evidence="2 3">
    <name type="scientific">Nephila pilipes</name>
    <name type="common">Giant wood spider</name>
    <name type="synonym">Nephila maculata</name>
    <dbReference type="NCBI Taxonomy" id="299642"/>
    <lineage>
        <taxon>Eukaryota</taxon>
        <taxon>Metazoa</taxon>
        <taxon>Ecdysozoa</taxon>
        <taxon>Arthropoda</taxon>
        <taxon>Chelicerata</taxon>
        <taxon>Arachnida</taxon>
        <taxon>Araneae</taxon>
        <taxon>Araneomorphae</taxon>
        <taxon>Entelegynae</taxon>
        <taxon>Araneoidea</taxon>
        <taxon>Nephilidae</taxon>
        <taxon>Nephila</taxon>
    </lineage>
</organism>
<gene>
    <name evidence="2" type="ORF">NPIL_217511</name>
</gene>
<evidence type="ECO:0000256" key="1">
    <source>
        <dbReference type="SAM" id="MobiDB-lite"/>
    </source>
</evidence>
<comment type="caution">
    <text evidence="2">The sequence shown here is derived from an EMBL/GenBank/DDBJ whole genome shotgun (WGS) entry which is preliminary data.</text>
</comment>
<protein>
    <submittedName>
        <fullName evidence="2">Uncharacterized protein</fullName>
    </submittedName>
</protein>
<evidence type="ECO:0000313" key="2">
    <source>
        <dbReference type="EMBL" id="GFU45932.1"/>
    </source>
</evidence>
<proteinExistence type="predicted"/>
<feature type="region of interest" description="Disordered" evidence="1">
    <location>
        <begin position="53"/>
        <end position="72"/>
    </location>
</feature>
<keyword evidence="3" id="KW-1185">Reference proteome</keyword>
<evidence type="ECO:0000313" key="3">
    <source>
        <dbReference type="Proteomes" id="UP000887013"/>
    </source>
</evidence>
<reference evidence="2" key="1">
    <citation type="submission" date="2020-08" db="EMBL/GenBank/DDBJ databases">
        <title>Multicomponent nature underlies the extraordinary mechanical properties of spider dragline silk.</title>
        <authorList>
            <person name="Kono N."/>
            <person name="Nakamura H."/>
            <person name="Mori M."/>
            <person name="Yoshida Y."/>
            <person name="Ohtoshi R."/>
            <person name="Malay A.D."/>
            <person name="Moran D.A.P."/>
            <person name="Tomita M."/>
            <person name="Numata K."/>
            <person name="Arakawa K."/>
        </authorList>
    </citation>
    <scope>NUCLEOTIDE SEQUENCE</scope>
</reference>
<name>A0A8X6USP3_NEPPI</name>
<dbReference type="EMBL" id="BMAW01036815">
    <property type="protein sequence ID" value="GFU45932.1"/>
    <property type="molecule type" value="Genomic_DNA"/>
</dbReference>
<accession>A0A8X6USP3</accession>
<sequence length="72" mass="8343">MARSFRFNFPVLIIFKIMADKNKIFIMKDSNDLETKGNMVLCNSDDVEDIVLGKSDTDEEEHISERDDLESE</sequence>
<dbReference type="Proteomes" id="UP000887013">
    <property type="component" value="Unassembled WGS sequence"/>
</dbReference>
<feature type="compositionally biased region" description="Acidic residues" evidence="1">
    <location>
        <begin position="57"/>
        <end position="72"/>
    </location>
</feature>